<dbReference type="InterPro" id="IPR052698">
    <property type="entry name" value="MoCofactor_Util/Proc"/>
</dbReference>
<feature type="domain" description="XdhC- CoxI" evidence="1">
    <location>
        <begin position="125"/>
        <end position="189"/>
    </location>
</feature>
<keyword evidence="4" id="KW-1185">Reference proteome</keyword>
<proteinExistence type="predicted"/>
<dbReference type="PANTHER" id="PTHR30388:SF6">
    <property type="entry name" value="XANTHINE DEHYDROGENASE SUBUNIT A-RELATED"/>
    <property type="match status" value="1"/>
</dbReference>
<evidence type="ECO:0000259" key="2">
    <source>
        <dbReference type="Pfam" id="PF13478"/>
    </source>
</evidence>
<dbReference type="PANTHER" id="PTHR30388">
    <property type="entry name" value="ALDEHYDE OXIDOREDUCTASE MOLYBDENUM COFACTOR ASSEMBLY PROTEIN"/>
    <property type="match status" value="1"/>
</dbReference>
<dbReference type="Pfam" id="PF02625">
    <property type="entry name" value="XdhC_CoxI"/>
    <property type="match status" value="2"/>
</dbReference>
<feature type="domain" description="XdhC Rossmann" evidence="2">
    <location>
        <begin position="209"/>
        <end position="353"/>
    </location>
</feature>
<dbReference type="InterPro" id="IPR027051">
    <property type="entry name" value="XdhC_Rossmann_dom"/>
</dbReference>
<accession>A0ABV0KI05</accession>
<dbReference type="InterPro" id="IPR003777">
    <property type="entry name" value="XdhC_CoxI"/>
</dbReference>
<dbReference type="Pfam" id="PF13478">
    <property type="entry name" value="XdhC_C"/>
    <property type="match status" value="1"/>
</dbReference>
<dbReference type="Gene3D" id="3.40.50.720">
    <property type="entry name" value="NAD(P)-binding Rossmann-like Domain"/>
    <property type="match status" value="1"/>
</dbReference>
<reference evidence="3 4" key="1">
    <citation type="submission" date="2022-04" db="EMBL/GenBank/DDBJ databases">
        <title>Positive selection, recombination, and allopatry shape intraspecific diversity of widespread and dominant cyanobacteria.</title>
        <authorList>
            <person name="Wei J."/>
            <person name="Shu W."/>
            <person name="Hu C."/>
        </authorList>
    </citation>
    <scope>NUCLEOTIDE SEQUENCE [LARGE SCALE GENOMIC DNA]</scope>
    <source>
        <strain evidence="3 4">AS-A4</strain>
    </source>
</reference>
<name>A0ABV0KI05_9CYAN</name>
<organism evidence="3 4">
    <name type="scientific">Stenomitos frigidus AS-A4</name>
    <dbReference type="NCBI Taxonomy" id="2933935"/>
    <lineage>
        <taxon>Bacteria</taxon>
        <taxon>Bacillati</taxon>
        <taxon>Cyanobacteriota</taxon>
        <taxon>Cyanophyceae</taxon>
        <taxon>Leptolyngbyales</taxon>
        <taxon>Leptolyngbyaceae</taxon>
        <taxon>Stenomitos</taxon>
    </lineage>
</organism>
<feature type="domain" description="XdhC- CoxI" evidence="1">
    <location>
        <begin position="16"/>
        <end position="82"/>
    </location>
</feature>
<comment type="caution">
    <text evidence="3">The sequence shown here is derived from an EMBL/GenBank/DDBJ whole genome shotgun (WGS) entry which is preliminary data.</text>
</comment>
<evidence type="ECO:0000313" key="3">
    <source>
        <dbReference type="EMBL" id="MEP1058663.1"/>
    </source>
</evidence>
<dbReference type="Proteomes" id="UP001476950">
    <property type="component" value="Unassembled WGS sequence"/>
</dbReference>
<gene>
    <name evidence="3" type="ORF">NDI38_09455</name>
</gene>
<sequence>MKELQAILQAFEQSERSGQRSAIVTVVKTMGSVYRRPGARMLLTEAGQIVGAISGGCLESDVFERAKPLLLQASKPITVQYDTTASNDLIWGLGMGCNGSVQVLLESLHTDSAKSQLALIADCFQQKEPVAIATIFHIEGNVTAQIGDRLCLKSDGTVINPIADHQLTMALLQDTARVLAEGKTRVISYQLDNGFMEVLIEVIQPPTLLLIFGAGYDAIPLVQLAKQLGWHVTVIDHRATYATRDRFPKADEVILCSSNELAANLTLTARTIAVVMTHHYVHDQALLRSLLPSPLQYLGVLGPKQRTQQLLEDLRLEGFAPTNAQRQRLYYPVGLDLGAETPEEIALTIVAEIQAVLTNHTGGMLRDRNAPIHNPNPERLCLPLA</sequence>
<evidence type="ECO:0000313" key="4">
    <source>
        <dbReference type="Proteomes" id="UP001476950"/>
    </source>
</evidence>
<dbReference type="RefSeq" id="WP_190447321.1">
    <property type="nucleotide sequence ID" value="NZ_JAMPLM010000006.1"/>
</dbReference>
<protein>
    <submittedName>
        <fullName evidence="3">XdhC family protein</fullName>
    </submittedName>
</protein>
<evidence type="ECO:0000259" key="1">
    <source>
        <dbReference type="Pfam" id="PF02625"/>
    </source>
</evidence>
<dbReference type="EMBL" id="JAMPLM010000006">
    <property type="protein sequence ID" value="MEP1058663.1"/>
    <property type="molecule type" value="Genomic_DNA"/>
</dbReference>